<dbReference type="WBParaSite" id="mrna-Wban_02291">
    <property type="protein sequence ID" value="mrna-Wban_02291"/>
    <property type="gene ID" value="Wban_02291"/>
</dbReference>
<dbReference type="AlphaFoldDB" id="A0AAF5RTZ5"/>
<evidence type="ECO:0000313" key="1">
    <source>
        <dbReference type="Proteomes" id="UP000093561"/>
    </source>
</evidence>
<name>A0AAF5RTZ5_WUCBA</name>
<reference evidence="1" key="1">
    <citation type="submission" date="2015-03" db="EMBL/GenBank/DDBJ databases">
        <title>Wuchereria bancrofti Genome Sequencing Papua New Guinea Strain.</title>
        <authorList>
            <person name="Small S.T."/>
            <person name="Serre D."/>
            <person name="Zimmerman P.A."/>
        </authorList>
    </citation>
    <scope>NUCLEOTIDE SEQUENCE [LARGE SCALE GENOMIC DNA]</scope>
    <source>
        <strain evidence="1">pt0022</strain>
    </source>
</reference>
<reference evidence="1" key="2">
    <citation type="journal article" date="2016" name="Mol. Ecol.">
        <title>Population genomics of the filarial nematode parasite Wuchereria bancrofti from mosquitoes.</title>
        <authorList>
            <person name="Small S.T."/>
            <person name="Reimer L.J."/>
            <person name="Tisch D.J."/>
            <person name="King C.L."/>
            <person name="Christensen B.M."/>
            <person name="Siba P.M."/>
            <person name="Kazura J.W."/>
            <person name="Serre D."/>
            <person name="Zimmerman P.A."/>
        </authorList>
    </citation>
    <scope>NUCLEOTIDE SEQUENCE</scope>
    <source>
        <strain evidence="1">pt0022</strain>
    </source>
</reference>
<evidence type="ECO:0000313" key="2">
    <source>
        <dbReference type="WBParaSite" id="mrna-Wban_02291"/>
    </source>
</evidence>
<reference evidence="2" key="3">
    <citation type="submission" date="2024-02" db="UniProtKB">
        <authorList>
            <consortium name="WormBaseParasite"/>
        </authorList>
    </citation>
    <scope>IDENTIFICATION</scope>
    <source>
        <strain evidence="2">pt0022</strain>
    </source>
</reference>
<proteinExistence type="predicted"/>
<sequence length="60" mass="7002">MVILAAMLVDVFVHLFGPLFWKYEVLMSSSVVELKWCFSTHVTPRRTRLVLELYVGWGVM</sequence>
<dbReference type="Proteomes" id="UP000093561">
    <property type="component" value="Unassembled WGS sequence"/>
</dbReference>
<organism evidence="1 2">
    <name type="scientific">Wuchereria bancrofti</name>
    <dbReference type="NCBI Taxonomy" id="6293"/>
    <lineage>
        <taxon>Eukaryota</taxon>
        <taxon>Metazoa</taxon>
        <taxon>Ecdysozoa</taxon>
        <taxon>Nematoda</taxon>
        <taxon>Chromadorea</taxon>
        <taxon>Rhabditida</taxon>
        <taxon>Spirurina</taxon>
        <taxon>Spiruromorpha</taxon>
        <taxon>Filarioidea</taxon>
        <taxon>Onchocercidae</taxon>
        <taxon>Wuchereria</taxon>
    </lineage>
</organism>
<protein>
    <submittedName>
        <fullName evidence="2">Uncharacterized protein</fullName>
    </submittedName>
</protein>
<accession>A0AAF5RTZ5</accession>